<keyword evidence="2" id="KW-0812">Transmembrane</keyword>
<reference evidence="4 6" key="2">
    <citation type="submission" date="2017-08" db="EMBL/GenBank/DDBJ databases">
        <title>Burning lignite coal seam in the remote Altai Mountains harbors a hydrogen-driven thermophilic microbial community.</title>
        <authorList>
            <person name="Kadnikov V.V."/>
            <person name="Mardanov A.V."/>
            <person name="Ivasenko D."/>
            <person name="Beletsky A.V."/>
            <person name="Karnachuk O.V."/>
            <person name="Ravin N.V."/>
        </authorList>
    </citation>
    <scope>NUCLEOTIDE SEQUENCE [LARGE SCALE GENOMIC DNA]</scope>
    <source>
        <strain evidence="4">AL33</strain>
    </source>
</reference>
<dbReference type="Proteomes" id="UP000244180">
    <property type="component" value="Unassembled WGS sequence"/>
</dbReference>
<dbReference type="AlphaFoldDB" id="A0A132MG77"/>
<keyword evidence="5" id="KW-1185">Reference proteome</keyword>
<evidence type="ECO:0000313" key="5">
    <source>
        <dbReference type="Proteomes" id="UP000243024"/>
    </source>
</evidence>
<feature type="region of interest" description="Disordered" evidence="1">
    <location>
        <begin position="91"/>
        <end position="136"/>
    </location>
</feature>
<evidence type="ECO:0000313" key="3">
    <source>
        <dbReference type="EMBL" id="OAR05413.1"/>
    </source>
</evidence>
<sequence>MDRRRSIIVREIEAWREHRLLPEAQALFLLRLYGEGGRRRPYRRRMAAFFAGFVAGVLFAALLGGLWWAWGGRLPAEPRWTGVESAPAVAADGEGAKPAYGPAEEAVGPPGPSSRPEPKGPRPRSPTGGSEGLAGAGGPPGLVGEALRSPPVLFGLAVLAAALAHALRGHPGAAGHVSALLFPLFLFAGIGAAIPAARERWPWTPPVLVAGGFFLWLWAARRWGKRYHGWLAALALLAGIALQVGHLWGLWGGFR</sequence>
<protein>
    <submittedName>
        <fullName evidence="4">Uncharacterized protein</fullName>
    </submittedName>
</protein>
<feature type="transmembrane region" description="Helical" evidence="2">
    <location>
        <begin position="179"/>
        <end position="197"/>
    </location>
</feature>
<keyword evidence="2" id="KW-0472">Membrane</keyword>
<feature type="transmembrane region" description="Helical" evidence="2">
    <location>
        <begin position="149"/>
        <end position="167"/>
    </location>
</feature>
<comment type="caution">
    <text evidence="4">The sequence shown here is derived from an EMBL/GenBank/DDBJ whole genome shotgun (WGS) entry which is preliminary data.</text>
</comment>
<organism evidence="4 6">
    <name type="scientific">Hydrogenibacillus schlegelii</name>
    <name type="common">Bacillus schlegelii</name>
    <dbReference type="NCBI Taxonomy" id="1484"/>
    <lineage>
        <taxon>Bacteria</taxon>
        <taxon>Bacillati</taxon>
        <taxon>Bacillota</taxon>
        <taxon>Bacilli</taxon>
        <taxon>Bacillales</taxon>
        <taxon>Bacillales Family X. Incertae Sedis</taxon>
        <taxon>Hydrogenibacillus</taxon>
    </lineage>
</organism>
<name>A0A132MG77_HYDSH</name>
<evidence type="ECO:0000256" key="1">
    <source>
        <dbReference type="SAM" id="MobiDB-lite"/>
    </source>
</evidence>
<feature type="transmembrane region" description="Helical" evidence="2">
    <location>
        <begin position="231"/>
        <end position="251"/>
    </location>
</feature>
<reference evidence="3 5" key="1">
    <citation type="submission" date="2015-09" db="EMBL/GenBank/DDBJ databases">
        <title>Draft genome sequence of Hydrogenibacillus schlegelii DSM 2000.</title>
        <authorList>
            <person name="Hemp J."/>
        </authorList>
    </citation>
    <scope>NUCLEOTIDE SEQUENCE [LARGE SCALE GENOMIC DNA]</scope>
    <source>
        <strain evidence="3 5">MA 48</strain>
    </source>
</reference>
<gene>
    <name evidence="4" type="ORF">HSCHL_0301</name>
    <name evidence="3" type="ORF">SA87_10960</name>
</gene>
<feature type="compositionally biased region" description="Low complexity" evidence="1">
    <location>
        <begin position="98"/>
        <end position="108"/>
    </location>
</feature>
<dbReference type="Proteomes" id="UP000243024">
    <property type="component" value="Unassembled WGS sequence"/>
</dbReference>
<feature type="transmembrane region" description="Helical" evidence="2">
    <location>
        <begin position="203"/>
        <end position="219"/>
    </location>
</feature>
<dbReference type="STRING" id="1484.SA87_10960"/>
<dbReference type="RefSeq" id="WP_066197396.1">
    <property type="nucleotide sequence ID" value="NZ_JBDOQL010000229.1"/>
</dbReference>
<feature type="transmembrane region" description="Helical" evidence="2">
    <location>
        <begin position="47"/>
        <end position="70"/>
    </location>
</feature>
<evidence type="ECO:0000313" key="6">
    <source>
        <dbReference type="Proteomes" id="UP000244180"/>
    </source>
</evidence>
<dbReference type="EMBL" id="PEBV01000004">
    <property type="protein sequence ID" value="PTQ54382.1"/>
    <property type="molecule type" value="Genomic_DNA"/>
</dbReference>
<dbReference type="EMBL" id="JXBB01000001">
    <property type="protein sequence ID" value="OAR05413.1"/>
    <property type="molecule type" value="Genomic_DNA"/>
</dbReference>
<evidence type="ECO:0000313" key="4">
    <source>
        <dbReference type="EMBL" id="PTQ54382.1"/>
    </source>
</evidence>
<proteinExistence type="predicted"/>
<keyword evidence="2" id="KW-1133">Transmembrane helix</keyword>
<accession>A0A132MG77</accession>
<evidence type="ECO:0000256" key="2">
    <source>
        <dbReference type="SAM" id="Phobius"/>
    </source>
</evidence>